<feature type="compositionally biased region" description="Basic residues" evidence="1">
    <location>
        <begin position="863"/>
        <end position="872"/>
    </location>
</feature>
<dbReference type="InterPro" id="IPR049089">
    <property type="entry name" value="TAF1C_C"/>
</dbReference>
<dbReference type="Pfam" id="PF20641">
    <property type="entry name" value="TAF1C_beta-prop"/>
    <property type="match status" value="1"/>
</dbReference>
<evidence type="ECO:0000259" key="2">
    <source>
        <dbReference type="Pfam" id="PF20641"/>
    </source>
</evidence>
<evidence type="ECO:0000313" key="5">
    <source>
        <dbReference type="Proteomes" id="UP000189705"/>
    </source>
</evidence>
<dbReference type="CTD" id="9013"/>
<dbReference type="GO" id="GO:0001650">
    <property type="term" value="C:fibrillar center"/>
    <property type="evidence" value="ECO:0007669"/>
    <property type="project" value="TreeGrafter"/>
</dbReference>
<dbReference type="InterPro" id="IPR038801">
    <property type="entry name" value="TAF1C"/>
</dbReference>
<dbReference type="InterPro" id="IPR049087">
    <property type="entry name" value="TAF1C_beta-prop"/>
</dbReference>
<dbReference type="PANTHER" id="PTHR15319:SF1">
    <property type="entry name" value="TATA BOX-BINDING PROTEIN-ASSOCIATED FACTOR RNA POLYMERASE I SUBUNIT C"/>
    <property type="match status" value="1"/>
</dbReference>
<dbReference type="STRING" id="38654.A0A1U8DNA6"/>
<dbReference type="Proteomes" id="UP000189705">
    <property type="component" value="Unplaced"/>
</dbReference>
<feature type="domain" description="TAF1C beta-propeller" evidence="2">
    <location>
        <begin position="169"/>
        <end position="306"/>
    </location>
</feature>
<dbReference type="GeneID" id="102387994"/>
<dbReference type="GO" id="GO:0001164">
    <property type="term" value="F:RNA polymerase I core promoter sequence-specific DNA binding"/>
    <property type="evidence" value="ECO:0007669"/>
    <property type="project" value="TreeGrafter"/>
</dbReference>
<dbReference type="InterPro" id="IPR049090">
    <property type="entry name" value="TAF1C_HB"/>
</dbReference>
<protein>
    <submittedName>
        <fullName evidence="6">TATA box-binding protein-associated factor RNA polymerase I subunit C isoform X1</fullName>
    </submittedName>
</protein>
<feature type="compositionally biased region" description="Polar residues" evidence="1">
    <location>
        <begin position="472"/>
        <end position="483"/>
    </location>
</feature>
<name>A0A1U8DNA6_ALLSI</name>
<gene>
    <name evidence="6" type="primary">TAF1C</name>
</gene>
<feature type="compositionally biased region" description="Polar residues" evidence="1">
    <location>
        <begin position="762"/>
        <end position="772"/>
    </location>
</feature>
<evidence type="ECO:0000259" key="4">
    <source>
        <dbReference type="Pfam" id="PF20643"/>
    </source>
</evidence>
<feature type="region of interest" description="Disordered" evidence="1">
    <location>
        <begin position="725"/>
        <end position="796"/>
    </location>
</feature>
<reference evidence="6" key="1">
    <citation type="submission" date="2025-08" db="UniProtKB">
        <authorList>
            <consortium name="RefSeq"/>
        </authorList>
    </citation>
    <scope>IDENTIFICATION</scope>
</reference>
<evidence type="ECO:0000259" key="3">
    <source>
        <dbReference type="Pfam" id="PF20642"/>
    </source>
</evidence>
<feature type="region of interest" description="Disordered" evidence="1">
    <location>
        <begin position="458"/>
        <end position="507"/>
    </location>
</feature>
<dbReference type="Pfam" id="PF20643">
    <property type="entry name" value="TAF1C_C"/>
    <property type="match status" value="1"/>
</dbReference>
<dbReference type="KEGG" id="asn:102387994"/>
<dbReference type="RefSeq" id="XP_014382692.1">
    <property type="nucleotide sequence ID" value="XM_014527206.2"/>
</dbReference>
<organism evidence="5 6">
    <name type="scientific">Alligator sinensis</name>
    <name type="common">Chinese alligator</name>
    <dbReference type="NCBI Taxonomy" id="38654"/>
    <lineage>
        <taxon>Eukaryota</taxon>
        <taxon>Metazoa</taxon>
        <taxon>Chordata</taxon>
        <taxon>Craniata</taxon>
        <taxon>Vertebrata</taxon>
        <taxon>Euteleostomi</taxon>
        <taxon>Archelosauria</taxon>
        <taxon>Archosauria</taxon>
        <taxon>Crocodylia</taxon>
        <taxon>Alligatoridae</taxon>
        <taxon>Alligatorinae</taxon>
        <taxon>Alligator</taxon>
    </lineage>
</organism>
<accession>A0A1U8DNA6</accession>
<keyword evidence="5" id="KW-1185">Reference proteome</keyword>
<feature type="domain" description="TAF1C helical bundle" evidence="3">
    <location>
        <begin position="414"/>
        <end position="708"/>
    </location>
</feature>
<dbReference type="AlphaFoldDB" id="A0A1U8DNA6"/>
<feature type="domain" description="TAF1C C-terminal" evidence="4">
    <location>
        <begin position="780"/>
        <end position="872"/>
    </location>
</feature>
<dbReference type="PANTHER" id="PTHR15319">
    <property type="entry name" value="TATA BOX-BINDING PROTEIN ASSOCIATED FACTOR RNA POLYMERASE I SUBUNIT C"/>
    <property type="match status" value="1"/>
</dbReference>
<dbReference type="InParanoid" id="A0A1U8DNA6"/>
<sequence>MGQLLQENFHLGEARLRGKACENVVPLSALLRELSHMDARRGCRQLWVSSRLRGFCHLSQAWLWELPLGMLGERLHEELALQWDQLLFDDAPTGGALAWLPTGGIGASRGCLLHPAGPAMDQLCFQDVVLAPGEDGALRPCAQGSPAQFKLSGRVRQVSATQVDGAAFVGVRSDYHCGAWRLQPGAVPTPLQVVRTTSPASCLTASPHLPGELSLCTHSGAVYLWSVETGLQRLCQEPETMFFRDASPWRWSEFTAHPRVLSYADRTGVQCLDVRAPTQARRDLFKVGAEAGCQRGERVVLPLYLGQAHPAQHLIATQFSVYVVDERFPLVPALRWEHMMTVPPIFAHVMPGSPRGRSHKVLLGAQRTQELLLLQCTGSSTSACQLVGAPRRLHTIADGLQYLPTTTPHQLDWLHQRLGMPAAGVTATLGRCGPLESMLVFQLSEAGDLFYQTLLHSQPADSSPERGHADEPSTSPSLQTPAQAVQHLPGAGTSCGSGTEGEEEERMETFHLSGLEVLVNEDSEDEGSGSAGQPADPGAQGQGRASPNQTPAPSPAIAAQYRRWLATLSHAWKHLAEPAKPRVPLTLSQRRLFTRRELGQPPGDRVLHQQARRQLRRAMRERGLVVGCALGPEPPPPPVPCPLEPQAWPDDLSERLTASWVGGWSNWWEEQQGRSQARQARERALREQRRRRKRARGLCSLSGSFSSSLTCQSDLSDFSDVSAWSVGSRAPTPVPASPQHSLAPSLSGQDAPAEPWPGSPLACSTQLSQEPGGSQDPGAPSQLLSSQMLRLRGVPRERRKTLRDYLSIFTESPVETPPEVPSSQASRLGGDHRVPLSQSQASSLGVEQHVPLSQSQASTGSQAKRKRARMGF</sequence>
<evidence type="ECO:0000313" key="6">
    <source>
        <dbReference type="RefSeq" id="XP_014382692.1"/>
    </source>
</evidence>
<proteinExistence type="predicted"/>
<feature type="compositionally biased region" description="Low complexity" evidence="1">
    <location>
        <begin position="531"/>
        <end position="543"/>
    </location>
</feature>
<feature type="compositionally biased region" description="Polar residues" evidence="1">
    <location>
        <begin position="836"/>
        <end position="862"/>
    </location>
</feature>
<evidence type="ECO:0000256" key="1">
    <source>
        <dbReference type="SAM" id="MobiDB-lite"/>
    </source>
</evidence>
<feature type="compositionally biased region" description="Polar residues" evidence="1">
    <location>
        <begin position="738"/>
        <end position="748"/>
    </location>
</feature>
<dbReference type="OrthoDB" id="2382881at2759"/>
<feature type="region of interest" description="Disordered" evidence="1">
    <location>
        <begin position="522"/>
        <end position="554"/>
    </location>
</feature>
<dbReference type="Pfam" id="PF20642">
    <property type="entry name" value="TAF1C_HB"/>
    <property type="match status" value="1"/>
</dbReference>
<dbReference type="eggNOG" id="ENOG502QTCT">
    <property type="taxonomic scope" value="Eukaryota"/>
</dbReference>
<feature type="compositionally biased region" description="Low complexity" evidence="1">
    <location>
        <begin position="781"/>
        <end position="792"/>
    </location>
</feature>
<feature type="region of interest" description="Disordered" evidence="1">
    <location>
        <begin position="813"/>
        <end position="872"/>
    </location>
</feature>